<dbReference type="PANTHER" id="PTHR43390:SF1">
    <property type="entry name" value="CHLOROPLAST PROCESSING PEPTIDASE"/>
    <property type="match status" value="1"/>
</dbReference>
<proteinExistence type="inferred from homology"/>
<dbReference type="AlphaFoldDB" id="A0A347WKH0"/>
<protein>
    <recommendedName>
        <fullName evidence="4 7">Signal peptidase I</fullName>
        <ecNumber evidence="4 7">3.4.21.89</ecNumber>
    </recommendedName>
</protein>
<sequence>MRFIRQCFVEVVNIAFALMIALFIFTALRDHVIQPFQVSGHSMEQTLQHGDQMFMTKWQAIERFDIVVFPDPRGSGESYVKRVIGMPGDELWVEADQLYINGQPVAEPYLDPLKNQQANSEPFTEDFSLWDTLGIHQIPADYYFVMGDNRPHSGDSRQFGLVPAESIEGHADIIYAPSERRSQVPSYSLEANGHVSQIKP</sequence>
<evidence type="ECO:0000256" key="7">
    <source>
        <dbReference type="RuleBase" id="RU362042"/>
    </source>
</evidence>
<feature type="transmembrane region" description="Helical" evidence="7">
    <location>
        <begin position="7"/>
        <end position="28"/>
    </location>
</feature>
<dbReference type="PROSITE" id="PS00761">
    <property type="entry name" value="SPASE_I_3"/>
    <property type="match status" value="1"/>
</dbReference>
<dbReference type="NCBIfam" id="TIGR02227">
    <property type="entry name" value="sigpep_I_bact"/>
    <property type="match status" value="1"/>
</dbReference>
<dbReference type="GO" id="GO:0006465">
    <property type="term" value="P:signal peptide processing"/>
    <property type="evidence" value="ECO:0007669"/>
    <property type="project" value="InterPro"/>
</dbReference>
<reference evidence="9 10" key="1">
    <citation type="submission" date="2017-09" db="EMBL/GenBank/DDBJ databases">
        <title>Complete genome sequence of Oxytococcus suis strain ZY16052.</title>
        <authorList>
            <person name="Li F."/>
        </authorList>
    </citation>
    <scope>NUCLEOTIDE SEQUENCE [LARGE SCALE GENOMIC DNA]</scope>
    <source>
        <strain evidence="9 10">ZY16052</strain>
    </source>
</reference>
<dbReference type="InterPro" id="IPR019757">
    <property type="entry name" value="Pept_S26A_signal_pept_1_Lys-AS"/>
</dbReference>
<dbReference type="InterPro" id="IPR000223">
    <property type="entry name" value="Pept_S26A_signal_pept_1"/>
</dbReference>
<gene>
    <name evidence="9" type="primary">lepB</name>
    <name evidence="9" type="ORF">CL176_05980</name>
</gene>
<keyword evidence="7" id="KW-0472">Membrane</keyword>
<feature type="domain" description="Peptidase S26" evidence="8">
    <location>
        <begin position="13"/>
        <end position="175"/>
    </location>
</feature>
<evidence type="ECO:0000256" key="2">
    <source>
        <dbReference type="ARBA" id="ARBA00004401"/>
    </source>
</evidence>
<keyword evidence="10" id="KW-1185">Reference proteome</keyword>
<dbReference type="InterPro" id="IPR036286">
    <property type="entry name" value="LexA/Signal_pep-like_sf"/>
</dbReference>
<dbReference type="SUPFAM" id="SSF51306">
    <property type="entry name" value="LexA/Signal peptidase"/>
    <property type="match status" value="1"/>
</dbReference>
<evidence type="ECO:0000256" key="4">
    <source>
        <dbReference type="ARBA" id="ARBA00013208"/>
    </source>
</evidence>
<dbReference type="CDD" id="cd06530">
    <property type="entry name" value="S26_SPase_I"/>
    <property type="match status" value="1"/>
</dbReference>
<dbReference type="EC" id="3.4.21.89" evidence="4 7"/>
<evidence type="ECO:0000313" key="9">
    <source>
        <dbReference type="EMBL" id="AXY25577.1"/>
    </source>
</evidence>
<dbReference type="Pfam" id="PF10502">
    <property type="entry name" value="Peptidase_S26"/>
    <property type="match status" value="1"/>
</dbReference>
<feature type="active site" evidence="6">
    <location>
        <position position="42"/>
    </location>
</feature>
<dbReference type="PRINTS" id="PR00727">
    <property type="entry name" value="LEADERPTASE"/>
</dbReference>
<dbReference type="Gene3D" id="2.10.109.10">
    <property type="entry name" value="Umud Fragment, subunit A"/>
    <property type="match status" value="1"/>
</dbReference>
<feature type="active site" evidence="6">
    <location>
        <position position="81"/>
    </location>
</feature>
<dbReference type="OrthoDB" id="9802919at2"/>
<evidence type="ECO:0000256" key="5">
    <source>
        <dbReference type="ARBA" id="ARBA00022801"/>
    </source>
</evidence>
<dbReference type="GO" id="GO:0009003">
    <property type="term" value="F:signal peptidase activity"/>
    <property type="evidence" value="ECO:0007669"/>
    <property type="project" value="UniProtKB-EC"/>
</dbReference>
<evidence type="ECO:0000256" key="6">
    <source>
        <dbReference type="PIRSR" id="PIRSR600223-1"/>
    </source>
</evidence>
<keyword evidence="5 7" id="KW-0378">Hydrolase</keyword>
<evidence type="ECO:0000313" key="10">
    <source>
        <dbReference type="Proteomes" id="UP000263232"/>
    </source>
</evidence>
<dbReference type="InterPro" id="IPR019758">
    <property type="entry name" value="Pept_S26A_signal_pept_1_CS"/>
</dbReference>
<evidence type="ECO:0000256" key="1">
    <source>
        <dbReference type="ARBA" id="ARBA00000677"/>
    </source>
</evidence>
<comment type="similarity">
    <text evidence="3 7">Belongs to the peptidase S26 family.</text>
</comment>
<dbReference type="GO" id="GO:0005886">
    <property type="term" value="C:plasma membrane"/>
    <property type="evidence" value="ECO:0007669"/>
    <property type="project" value="UniProtKB-SubCell"/>
</dbReference>
<accession>A0A347WKH0</accession>
<dbReference type="GO" id="GO:0004252">
    <property type="term" value="F:serine-type endopeptidase activity"/>
    <property type="evidence" value="ECO:0007669"/>
    <property type="project" value="InterPro"/>
</dbReference>
<keyword evidence="7" id="KW-0812">Transmembrane</keyword>
<name>A0A347WKH0_9LACT</name>
<dbReference type="KEGG" id="abae:CL176_05980"/>
<dbReference type="EMBL" id="CP023434">
    <property type="protein sequence ID" value="AXY25577.1"/>
    <property type="molecule type" value="Genomic_DNA"/>
</dbReference>
<comment type="catalytic activity">
    <reaction evidence="1 7">
        <text>Cleavage of hydrophobic, N-terminal signal or leader sequences from secreted and periplasmic proteins.</text>
        <dbReference type="EC" id="3.4.21.89"/>
    </reaction>
</comment>
<dbReference type="Proteomes" id="UP000263232">
    <property type="component" value="Chromosome"/>
</dbReference>
<keyword evidence="7" id="KW-0645">Protease</keyword>
<dbReference type="InterPro" id="IPR019533">
    <property type="entry name" value="Peptidase_S26"/>
</dbReference>
<evidence type="ECO:0000256" key="3">
    <source>
        <dbReference type="ARBA" id="ARBA00009370"/>
    </source>
</evidence>
<evidence type="ECO:0000259" key="8">
    <source>
        <dbReference type="Pfam" id="PF10502"/>
    </source>
</evidence>
<dbReference type="PANTHER" id="PTHR43390">
    <property type="entry name" value="SIGNAL PEPTIDASE I"/>
    <property type="match status" value="1"/>
</dbReference>
<keyword evidence="7" id="KW-1133">Transmembrane helix</keyword>
<dbReference type="PROSITE" id="PS00760">
    <property type="entry name" value="SPASE_I_2"/>
    <property type="match status" value="1"/>
</dbReference>
<comment type="subcellular location">
    <subcellularLocation>
        <location evidence="2">Cell membrane</location>
        <topology evidence="2">Single-pass type II membrane protein</topology>
    </subcellularLocation>
    <subcellularLocation>
        <location evidence="7">Membrane</location>
        <topology evidence="7">Single-pass type II membrane protein</topology>
    </subcellularLocation>
</comment>
<organism evidence="9 10">
    <name type="scientific">Suicoccus acidiformans</name>
    <dbReference type="NCBI Taxonomy" id="2036206"/>
    <lineage>
        <taxon>Bacteria</taxon>
        <taxon>Bacillati</taxon>
        <taxon>Bacillota</taxon>
        <taxon>Bacilli</taxon>
        <taxon>Lactobacillales</taxon>
        <taxon>Aerococcaceae</taxon>
        <taxon>Suicoccus</taxon>
    </lineage>
</organism>
<dbReference type="RefSeq" id="WP_118990479.1">
    <property type="nucleotide sequence ID" value="NZ_CP023434.1"/>
</dbReference>